<evidence type="ECO:0000313" key="5">
    <source>
        <dbReference type="Proteomes" id="UP000794436"/>
    </source>
</evidence>
<accession>A0A8K1FM52</accession>
<dbReference type="InterPro" id="IPR002347">
    <property type="entry name" value="SDR_fam"/>
</dbReference>
<sequence>MPPSVDNKVWLITGCSSGIGRELAIAARKRGDLVIATARKIETLKGLQDLGCEALTLDITADDATVSDVVAKAQAFHGRIDILINNAGIVSNGAVEEASNEEIQHIFNTNLFGLLRVTRAVLPYMRQKKSGTIANIGSLIGYAAFPACGIYAATKFAVAGVTQALRQEVASFGIDVTVIEPGMFQTSVNDSGTYHKNSIPEYAPLAEYFKNLLENGIAVPAADPAKGAQAIVEALTKTGRCEGRLLPNRLPLGGDVRDAIQNVLTTGQKELDEWKDFTDPKAFAFDA</sequence>
<proteinExistence type="inferred from homology"/>
<comment type="similarity">
    <text evidence="1 3">Belongs to the short-chain dehydrogenases/reductases (SDR) family.</text>
</comment>
<dbReference type="PANTHER" id="PTHR43976:SF16">
    <property type="entry name" value="SHORT-CHAIN DEHYDROGENASE_REDUCTASE FAMILY PROTEIN"/>
    <property type="match status" value="1"/>
</dbReference>
<dbReference type="EMBL" id="SPLM01000003">
    <property type="protein sequence ID" value="TMW67861.1"/>
    <property type="molecule type" value="Genomic_DNA"/>
</dbReference>
<dbReference type="SUPFAM" id="SSF51735">
    <property type="entry name" value="NAD(P)-binding Rossmann-fold domains"/>
    <property type="match status" value="1"/>
</dbReference>
<dbReference type="PROSITE" id="PS00061">
    <property type="entry name" value="ADH_SHORT"/>
    <property type="match status" value="1"/>
</dbReference>
<dbReference type="OrthoDB" id="49269at2759"/>
<evidence type="ECO:0000256" key="2">
    <source>
        <dbReference type="ARBA" id="ARBA00023002"/>
    </source>
</evidence>
<dbReference type="InterPro" id="IPR020904">
    <property type="entry name" value="Sc_DH/Rdtase_CS"/>
</dbReference>
<comment type="caution">
    <text evidence="4">The sequence shown here is derived from an EMBL/GenBank/DDBJ whole genome shotgun (WGS) entry which is preliminary data.</text>
</comment>
<dbReference type="PRINTS" id="PR00081">
    <property type="entry name" value="GDHRDH"/>
</dbReference>
<name>A0A8K1FM52_PYTOL</name>
<dbReference type="AlphaFoldDB" id="A0A8K1FM52"/>
<dbReference type="PRINTS" id="PR00080">
    <property type="entry name" value="SDRFAMILY"/>
</dbReference>
<dbReference type="Pfam" id="PF00106">
    <property type="entry name" value="adh_short"/>
    <property type="match status" value="1"/>
</dbReference>
<dbReference type="PANTHER" id="PTHR43976">
    <property type="entry name" value="SHORT CHAIN DEHYDROGENASE"/>
    <property type="match status" value="1"/>
</dbReference>
<gene>
    <name evidence="4" type="ORF">Poli38472_007533</name>
</gene>
<dbReference type="Proteomes" id="UP000794436">
    <property type="component" value="Unassembled WGS sequence"/>
</dbReference>
<evidence type="ECO:0000256" key="3">
    <source>
        <dbReference type="RuleBase" id="RU000363"/>
    </source>
</evidence>
<organism evidence="4 5">
    <name type="scientific">Pythium oligandrum</name>
    <name type="common">Mycoparasitic fungus</name>
    <dbReference type="NCBI Taxonomy" id="41045"/>
    <lineage>
        <taxon>Eukaryota</taxon>
        <taxon>Sar</taxon>
        <taxon>Stramenopiles</taxon>
        <taxon>Oomycota</taxon>
        <taxon>Peronosporomycetes</taxon>
        <taxon>Pythiales</taxon>
        <taxon>Pythiaceae</taxon>
        <taxon>Pythium</taxon>
    </lineage>
</organism>
<protein>
    <submittedName>
        <fullName evidence="4">Uncharacterized protein</fullName>
    </submittedName>
</protein>
<dbReference type="InterPro" id="IPR036291">
    <property type="entry name" value="NAD(P)-bd_dom_sf"/>
</dbReference>
<keyword evidence="5" id="KW-1185">Reference proteome</keyword>
<dbReference type="InterPro" id="IPR051911">
    <property type="entry name" value="SDR_oxidoreductase"/>
</dbReference>
<reference evidence="4" key="1">
    <citation type="submission" date="2019-03" db="EMBL/GenBank/DDBJ databases">
        <title>Long read genome sequence of the mycoparasitic Pythium oligandrum ATCC 38472 isolated from sugarbeet rhizosphere.</title>
        <authorList>
            <person name="Gaulin E."/>
        </authorList>
    </citation>
    <scope>NUCLEOTIDE SEQUENCE</scope>
    <source>
        <strain evidence="4">ATCC 38472_TT</strain>
    </source>
</reference>
<dbReference type="GO" id="GO:0016491">
    <property type="term" value="F:oxidoreductase activity"/>
    <property type="evidence" value="ECO:0007669"/>
    <property type="project" value="UniProtKB-KW"/>
</dbReference>
<evidence type="ECO:0000313" key="4">
    <source>
        <dbReference type="EMBL" id="TMW67861.1"/>
    </source>
</evidence>
<keyword evidence="2" id="KW-0560">Oxidoreductase</keyword>
<dbReference type="Gene3D" id="3.40.50.720">
    <property type="entry name" value="NAD(P)-binding Rossmann-like Domain"/>
    <property type="match status" value="1"/>
</dbReference>
<evidence type="ECO:0000256" key="1">
    <source>
        <dbReference type="ARBA" id="ARBA00006484"/>
    </source>
</evidence>
<dbReference type="CDD" id="cd05374">
    <property type="entry name" value="17beta-HSD-like_SDR_c"/>
    <property type="match status" value="1"/>
</dbReference>